<evidence type="ECO:0000256" key="1">
    <source>
        <dbReference type="SAM" id="Phobius"/>
    </source>
</evidence>
<feature type="chain" id="PRO_5032764336" evidence="2">
    <location>
        <begin position="18"/>
        <end position="261"/>
    </location>
</feature>
<evidence type="ECO:0000313" key="3">
    <source>
        <dbReference type="EMBL" id="CAF0819232.1"/>
    </source>
</evidence>
<organism evidence="3 4">
    <name type="scientific">Rotaria sordida</name>
    <dbReference type="NCBI Taxonomy" id="392033"/>
    <lineage>
        <taxon>Eukaryota</taxon>
        <taxon>Metazoa</taxon>
        <taxon>Spiralia</taxon>
        <taxon>Gnathifera</taxon>
        <taxon>Rotifera</taxon>
        <taxon>Eurotatoria</taxon>
        <taxon>Bdelloidea</taxon>
        <taxon>Philodinida</taxon>
        <taxon>Philodinidae</taxon>
        <taxon>Rotaria</taxon>
    </lineage>
</organism>
<reference evidence="3" key="1">
    <citation type="submission" date="2021-02" db="EMBL/GenBank/DDBJ databases">
        <authorList>
            <person name="Nowell W R."/>
        </authorList>
    </citation>
    <scope>NUCLEOTIDE SEQUENCE</scope>
</reference>
<comment type="caution">
    <text evidence="3">The sequence shown here is derived from an EMBL/GenBank/DDBJ whole genome shotgun (WGS) entry which is preliminary data.</text>
</comment>
<dbReference type="EMBL" id="CAJNOT010000070">
    <property type="protein sequence ID" value="CAF0819232.1"/>
    <property type="molecule type" value="Genomic_DNA"/>
</dbReference>
<evidence type="ECO:0000256" key="2">
    <source>
        <dbReference type="SAM" id="SignalP"/>
    </source>
</evidence>
<protein>
    <submittedName>
        <fullName evidence="3">Uncharacterized protein</fullName>
    </submittedName>
</protein>
<keyword evidence="1" id="KW-0472">Membrane</keyword>
<feature type="transmembrane region" description="Helical" evidence="1">
    <location>
        <begin position="214"/>
        <end position="237"/>
    </location>
</feature>
<evidence type="ECO:0000313" key="4">
    <source>
        <dbReference type="Proteomes" id="UP000663864"/>
    </source>
</evidence>
<dbReference type="Proteomes" id="UP000663864">
    <property type="component" value="Unassembled WGS sequence"/>
</dbReference>
<sequence>MQWLIVFSCVLISSVQILYECNFDNAIISNNCLSPVGIGGMLIDETMGIADSQPPTLPLSDVTSSLTPTSNGELCILPNKVNSYTWNITVPGYKIYFDFEKISGPATSPTVIAIDEISIRQGSCFGQQRVTQDTTNILTTSIASTTIDGETESTTVKTSTVSIKITTTIEQSTESSTISSDSSITSITSTTSSTALTTITTSTSDNQSTEFNNIYIIVLATVIPVVVVASIAITVWIKKFRPKEKILPSTLELNQVSRWPS</sequence>
<proteinExistence type="predicted"/>
<feature type="signal peptide" evidence="2">
    <location>
        <begin position="1"/>
        <end position="17"/>
    </location>
</feature>
<keyword evidence="2" id="KW-0732">Signal</keyword>
<gene>
    <name evidence="3" type="ORF">ZHD862_LOCUS3294</name>
</gene>
<keyword evidence="1" id="KW-1133">Transmembrane helix</keyword>
<name>A0A813U6R8_9BILA</name>
<keyword evidence="1" id="KW-0812">Transmembrane</keyword>
<accession>A0A813U6R8</accession>
<dbReference type="AlphaFoldDB" id="A0A813U6R8"/>